<organism evidence="1 2">
    <name type="scientific">Rattus norvegicus</name>
    <name type="common">Rat</name>
    <dbReference type="NCBI Taxonomy" id="10116"/>
    <lineage>
        <taxon>Eukaryota</taxon>
        <taxon>Metazoa</taxon>
        <taxon>Chordata</taxon>
        <taxon>Craniata</taxon>
        <taxon>Vertebrata</taxon>
        <taxon>Euteleostomi</taxon>
        <taxon>Mammalia</taxon>
        <taxon>Eutheria</taxon>
        <taxon>Euarchontoglires</taxon>
        <taxon>Glires</taxon>
        <taxon>Rodentia</taxon>
        <taxon>Myomorpha</taxon>
        <taxon>Muroidea</taxon>
        <taxon>Muridae</taxon>
        <taxon>Murinae</taxon>
        <taxon>Rattus</taxon>
    </lineage>
</organism>
<proteinExistence type="predicted"/>
<dbReference type="Proteomes" id="UP000234681">
    <property type="component" value="Chromosome 16"/>
</dbReference>
<name>A6KA46_RAT</name>
<accession>A6KA46</accession>
<reference evidence="1 2" key="1">
    <citation type="submission" date="2005-09" db="EMBL/GenBank/DDBJ databases">
        <authorList>
            <person name="Mural R.J."/>
            <person name="Li P.W."/>
            <person name="Adams M.D."/>
            <person name="Amanatides P.G."/>
            <person name="Baden-Tillson H."/>
            <person name="Barnstead M."/>
            <person name="Chin S.H."/>
            <person name="Dew I."/>
            <person name="Evans C.A."/>
            <person name="Ferriera S."/>
            <person name="Flanigan M."/>
            <person name="Fosler C."/>
            <person name="Glodek A."/>
            <person name="Gu Z."/>
            <person name="Holt R.A."/>
            <person name="Jennings D."/>
            <person name="Kraft C.L."/>
            <person name="Lu F."/>
            <person name="Nguyen T."/>
            <person name="Nusskern D.R."/>
            <person name="Pfannkoch C.M."/>
            <person name="Sitter C."/>
            <person name="Sutton G.G."/>
            <person name="Venter J.C."/>
            <person name="Wang Z."/>
            <person name="Woodage T."/>
            <person name="Zheng X.H."/>
            <person name="Zhong F."/>
        </authorList>
    </citation>
    <scope>NUCLEOTIDE SEQUENCE [LARGE SCALE GENOMIC DNA]</scope>
    <source>
        <strain>BN</strain>
        <strain evidence="2">Sprague-Dawley</strain>
    </source>
</reference>
<protein>
    <submittedName>
        <fullName evidence="1">Similar to RIKEN cDNA 2810428I15 (Predicted), isoform CRA_b</fullName>
    </submittedName>
</protein>
<gene>
    <name evidence="1" type="primary">RGD1566239_predicted</name>
    <name evidence="1" type="ORF">rCG_38734</name>
</gene>
<dbReference type="EMBL" id="CH474031">
    <property type="protein sequence ID" value="EDL90691.1"/>
    <property type="molecule type" value="Genomic_DNA"/>
</dbReference>
<sequence length="75" mass="7873">MLTAATEVLAAADGPGSAEPTWAWVSSGAGATGAGRWAMGSGFMAPHLRREMPRSLRWCRGSSSCRMNVHRPSAV</sequence>
<evidence type="ECO:0000313" key="2">
    <source>
        <dbReference type="Proteomes" id="UP000234681"/>
    </source>
</evidence>
<dbReference type="AlphaFoldDB" id="A6KA46"/>
<evidence type="ECO:0000313" key="1">
    <source>
        <dbReference type="EMBL" id="EDL90691.1"/>
    </source>
</evidence>